<dbReference type="Proteomes" id="UP000031202">
    <property type="component" value="Unassembled WGS sequence"/>
</dbReference>
<feature type="transmembrane region" description="Helical" evidence="1">
    <location>
        <begin position="6"/>
        <end position="25"/>
    </location>
</feature>
<gene>
    <name evidence="2" type="ORF">RM52_10725</name>
</gene>
<dbReference type="AlphaFoldDB" id="A0A0B4CLV5"/>
<dbReference type="EMBL" id="JWSZ01000012">
    <property type="protein sequence ID" value="KIC57477.1"/>
    <property type="molecule type" value="Genomic_DNA"/>
</dbReference>
<sequence length="399" mass="41340">MNLDLFSVTVMTAIVASVASLTFIIDTLLRRDTGPGRLWAVAFFCGLATTLAYMAWSAGVGGAVSVAVGNALFVSVPGFMLLGCRRFNDRSVLVSSVAVGTLAVITFVAALIEYPTRGSWGGWWAMAASLVVFFGAGAAESLRSPMRGLRSAWALSTVLAAAGVFYAVRLVVFVTLGPQSELFSRWLGSISANIVTVILTMVAAIVMSVLRSQRTARQRYEWLTSNGVAADGVMLPRTFAGALADIVERASWRQEGIAVIVLRADGLDEIGDAFGGDVVDTISAACRHAARSFAPAAALVGEDGDGQLVICTLAESRADARRVGSALFRGAIDELTAVAHGRLASVGVGVGLTSSLGYDPGILMSAARSAALRAARIAEASVFVAPPSTAPADADVASS</sequence>
<feature type="transmembrane region" description="Helical" evidence="1">
    <location>
        <begin position="151"/>
        <end position="174"/>
    </location>
</feature>
<name>A0A0B4CLV5_9MICO</name>
<comment type="caution">
    <text evidence="2">The sequence shown here is derived from an EMBL/GenBank/DDBJ whole genome shotgun (WGS) entry which is preliminary data.</text>
</comment>
<keyword evidence="1" id="KW-0472">Membrane</keyword>
<evidence type="ECO:0000256" key="1">
    <source>
        <dbReference type="SAM" id="Phobius"/>
    </source>
</evidence>
<dbReference type="InterPro" id="IPR029787">
    <property type="entry name" value="Nucleotide_cyclase"/>
</dbReference>
<organism evidence="2 3">
    <name type="scientific">Microbacterium hominis</name>
    <dbReference type="NCBI Taxonomy" id="162426"/>
    <lineage>
        <taxon>Bacteria</taxon>
        <taxon>Bacillati</taxon>
        <taxon>Actinomycetota</taxon>
        <taxon>Actinomycetes</taxon>
        <taxon>Micrococcales</taxon>
        <taxon>Microbacteriaceae</taxon>
        <taxon>Microbacterium</taxon>
    </lineage>
</organism>
<feature type="transmembrane region" description="Helical" evidence="1">
    <location>
        <begin position="37"/>
        <end position="56"/>
    </location>
</feature>
<dbReference type="Gene3D" id="3.30.70.270">
    <property type="match status" value="1"/>
</dbReference>
<accession>A0A0B4CLV5</accession>
<keyword evidence="1" id="KW-1133">Transmembrane helix</keyword>
<reference evidence="2 3" key="1">
    <citation type="submission" date="2014-12" db="EMBL/GenBank/DDBJ databases">
        <title>Genome sequencing of Microbacterium hominis TPW29.</title>
        <authorList>
            <person name="Tan P.W."/>
            <person name="Chan K.-G."/>
        </authorList>
    </citation>
    <scope>NUCLEOTIDE SEQUENCE [LARGE SCALE GENOMIC DNA]</scope>
    <source>
        <strain evidence="2 3">TPW29</strain>
    </source>
</reference>
<dbReference type="SUPFAM" id="SSF55073">
    <property type="entry name" value="Nucleotide cyclase"/>
    <property type="match status" value="1"/>
</dbReference>
<evidence type="ECO:0000313" key="2">
    <source>
        <dbReference type="EMBL" id="KIC57477.1"/>
    </source>
</evidence>
<dbReference type="InterPro" id="IPR043128">
    <property type="entry name" value="Rev_trsase/Diguanyl_cyclase"/>
</dbReference>
<evidence type="ECO:0000313" key="3">
    <source>
        <dbReference type="Proteomes" id="UP000031202"/>
    </source>
</evidence>
<feature type="transmembrane region" description="Helical" evidence="1">
    <location>
        <begin position="91"/>
        <end position="114"/>
    </location>
</feature>
<feature type="transmembrane region" description="Helical" evidence="1">
    <location>
        <begin position="62"/>
        <end position="84"/>
    </location>
</feature>
<proteinExistence type="predicted"/>
<feature type="transmembrane region" description="Helical" evidence="1">
    <location>
        <begin position="120"/>
        <end position="139"/>
    </location>
</feature>
<keyword evidence="1" id="KW-0812">Transmembrane</keyword>
<feature type="transmembrane region" description="Helical" evidence="1">
    <location>
        <begin position="186"/>
        <end position="210"/>
    </location>
</feature>
<protein>
    <submittedName>
        <fullName evidence="2">Diguanylate cyclase</fullName>
    </submittedName>
</protein>
<dbReference type="RefSeq" id="WP_039416115.1">
    <property type="nucleotide sequence ID" value="NZ_JWSZ01000012.1"/>
</dbReference>